<name>A0A509EC87_9HYPH</name>
<keyword evidence="1" id="KW-0812">Transmembrane</keyword>
<protein>
    <submittedName>
        <fullName evidence="2">Uncharacterized protein</fullName>
    </submittedName>
</protein>
<dbReference type="EMBL" id="CABFPH010000029">
    <property type="protein sequence ID" value="VUD71788.1"/>
    <property type="molecule type" value="Genomic_DNA"/>
</dbReference>
<evidence type="ECO:0000313" key="3">
    <source>
        <dbReference type="Proteomes" id="UP000410984"/>
    </source>
</evidence>
<keyword evidence="1" id="KW-1133">Transmembrane helix</keyword>
<gene>
    <name evidence="2" type="ORF">MET9862_02376</name>
</gene>
<organism evidence="2 3">
    <name type="scientific">Methylobacterium symbioticum</name>
    <dbReference type="NCBI Taxonomy" id="2584084"/>
    <lineage>
        <taxon>Bacteria</taxon>
        <taxon>Pseudomonadati</taxon>
        <taxon>Pseudomonadota</taxon>
        <taxon>Alphaproteobacteria</taxon>
        <taxon>Hyphomicrobiales</taxon>
        <taxon>Methylobacteriaceae</taxon>
        <taxon>Methylobacterium</taxon>
    </lineage>
</organism>
<keyword evidence="3" id="KW-1185">Reference proteome</keyword>
<evidence type="ECO:0000256" key="1">
    <source>
        <dbReference type="SAM" id="Phobius"/>
    </source>
</evidence>
<evidence type="ECO:0000313" key="2">
    <source>
        <dbReference type="EMBL" id="VUD71788.1"/>
    </source>
</evidence>
<keyword evidence="1" id="KW-0472">Membrane</keyword>
<feature type="transmembrane region" description="Helical" evidence="1">
    <location>
        <begin position="43"/>
        <end position="70"/>
    </location>
</feature>
<dbReference type="AlphaFoldDB" id="A0A509EC87"/>
<accession>A0A509EC87</accession>
<sequence length="79" mass="9028">MPTRFERFLCWVLFTLAMAGLGWVLHRVVPPIIGWLSATLSPQFVLGVMVGLWIPLAVFVYRGSIAAAFARWRGRIRQR</sequence>
<proteinExistence type="predicted"/>
<dbReference type="Proteomes" id="UP000410984">
    <property type="component" value="Unassembled WGS sequence"/>
</dbReference>
<reference evidence="2 3" key="1">
    <citation type="submission" date="2019-06" db="EMBL/GenBank/DDBJ databases">
        <authorList>
            <person name="Rodrigo-Torres L."/>
            <person name="Arahal R. D."/>
            <person name="Lucena T."/>
        </authorList>
    </citation>
    <scope>NUCLEOTIDE SEQUENCE [LARGE SCALE GENOMIC DNA]</scope>
    <source>
        <strain evidence="2 3">SB0023/3</strain>
    </source>
</reference>